<accession>A0AAW0D862</accession>
<feature type="domain" description="FAD/NAD(P)-binding" evidence="7">
    <location>
        <begin position="72"/>
        <end position="292"/>
    </location>
</feature>
<dbReference type="Pfam" id="PF07992">
    <property type="entry name" value="Pyr_redox_2"/>
    <property type="match status" value="1"/>
</dbReference>
<dbReference type="Proteomes" id="UP001362999">
    <property type="component" value="Unassembled WGS sequence"/>
</dbReference>
<keyword evidence="9" id="KW-1185">Reference proteome</keyword>
<evidence type="ECO:0000313" key="8">
    <source>
        <dbReference type="EMBL" id="KAK7048657.1"/>
    </source>
</evidence>
<evidence type="ECO:0000256" key="3">
    <source>
        <dbReference type="ARBA" id="ARBA00022630"/>
    </source>
</evidence>
<comment type="cofactor">
    <cofactor evidence="1">
        <name>FAD</name>
        <dbReference type="ChEBI" id="CHEBI:57692"/>
    </cofactor>
</comment>
<evidence type="ECO:0000259" key="7">
    <source>
        <dbReference type="Pfam" id="PF07992"/>
    </source>
</evidence>
<evidence type="ECO:0000256" key="2">
    <source>
        <dbReference type="ARBA" id="ARBA00010139"/>
    </source>
</evidence>
<dbReference type="PANTHER" id="PTHR43098:SF2">
    <property type="entry name" value="FAD-BINDING MONOOXYGENASE AUSB-RELATED"/>
    <property type="match status" value="1"/>
</dbReference>
<sequence length="640" mass="70800">MNVGPGVAVPDEAIRQKYIDERNKRVRSDGLNQFLKVTDSDKYKYLDDDPWVDHESLNRASPAIADGDEVKFLIVGAGFGGLLFAVQLIEAGFSAADIRLVDSAGGFGGTWYSNRYPGLMCDIESYIYVPLLEETGYMPKHRYSYGAEIREHTERIAAHWGITDNALFRAHCHSAQWDDSAKRWNVHLTENRGPIEAPKEVHVKAQYVLLASGAFNIPQIPRLPGFAQFNGQHFHTSRWNYDITGGSQADWTLDKLKDKSVGIIGTGATGVQVVPQLAKWARHLYVFQRTPASVDVRGQRPTDLDEWNKITAARGWQRIRSENFNTRLVNTPVGENLVDDSLTHIPSYSAVMGTPGIISPDKLPEHIAKLHAHDLERSERIRARTSEVVKDPTTADKLKHWYPAWCKRPTFHDDYLPTFNLPNVTLVDSDGKGPDAVTEGAIIVDGVPYPIDVLVLSTGYSLAVEGSSGSPAQRANGMKVAGRDGLDMDELWLKEGAGTLHGVASHGFPNLFVTGIVQTGVSANFTFTLMLLTSSIAKTLAAAERRVVPSNRVTVEVTKAAQDEWVAEVLKRSNRLAVMRACTPSYFNGQGAIDRITDPQKQMKASRGTTWGEGVVNFTELLTAWQEEGELRGYEVNTNM</sequence>
<dbReference type="InterPro" id="IPR023753">
    <property type="entry name" value="FAD/NAD-binding_dom"/>
</dbReference>
<gene>
    <name evidence="8" type="ORF">R3P38DRAFT_1874042</name>
</gene>
<dbReference type="SUPFAM" id="SSF51905">
    <property type="entry name" value="FAD/NAD(P)-binding domain"/>
    <property type="match status" value="1"/>
</dbReference>
<comment type="caution">
    <text evidence="8">The sequence shown here is derived from an EMBL/GenBank/DDBJ whole genome shotgun (WGS) entry which is preliminary data.</text>
</comment>
<dbReference type="AlphaFoldDB" id="A0AAW0D862"/>
<name>A0AAW0D862_9AGAR</name>
<keyword evidence="8" id="KW-0503">Monooxygenase</keyword>
<dbReference type="InterPro" id="IPR050775">
    <property type="entry name" value="FAD-binding_Monooxygenases"/>
</dbReference>
<organism evidence="8 9">
    <name type="scientific">Favolaschia claudopus</name>
    <dbReference type="NCBI Taxonomy" id="2862362"/>
    <lineage>
        <taxon>Eukaryota</taxon>
        <taxon>Fungi</taxon>
        <taxon>Dikarya</taxon>
        <taxon>Basidiomycota</taxon>
        <taxon>Agaricomycotina</taxon>
        <taxon>Agaricomycetes</taxon>
        <taxon>Agaricomycetidae</taxon>
        <taxon>Agaricales</taxon>
        <taxon>Marasmiineae</taxon>
        <taxon>Mycenaceae</taxon>
        <taxon>Favolaschia</taxon>
    </lineage>
</organism>
<dbReference type="EMBL" id="JAWWNJ010000009">
    <property type="protein sequence ID" value="KAK7048657.1"/>
    <property type="molecule type" value="Genomic_DNA"/>
</dbReference>
<dbReference type="Gene3D" id="3.50.50.60">
    <property type="entry name" value="FAD/NAD(P)-binding domain"/>
    <property type="match status" value="2"/>
</dbReference>
<reference evidence="8 9" key="1">
    <citation type="journal article" date="2024" name="J Genomics">
        <title>Draft genome sequencing and assembly of Favolaschia claudopus CIRM-BRFM 2984 isolated from oak limbs.</title>
        <authorList>
            <person name="Navarro D."/>
            <person name="Drula E."/>
            <person name="Chaduli D."/>
            <person name="Cazenave R."/>
            <person name="Ahrendt S."/>
            <person name="Wang J."/>
            <person name="Lipzen A."/>
            <person name="Daum C."/>
            <person name="Barry K."/>
            <person name="Grigoriev I.V."/>
            <person name="Favel A."/>
            <person name="Rosso M.N."/>
            <person name="Martin F."/>
        </authorList>
    </citation>
    <scope>NUCLEOTIDE SEQUENCE [LARGE SCALE GENOMIC DNA]</scope>
    <source>
        <strain evidence="8 9">CIRM-BRFM 2984</strain>
    </source>
</reference>
<dbReference type="InterPro" id="IPR036188">
    <property type="entry name" value="FAD/NAD-bd_sf"/>
</dbReference>
<comment type="similarity">
    <text evidence="2">Belongs to the FAD-binding monooxygenase family.</text>
</comment>
<evidence type="ECO:0000256" key="6">
    <source>
        <dbReference type="ARBA" id="ARBA00023002"/>
    </source>
</evidence>
<dbReference type="GO" id="GO:0004497">
    <property type="term" value="F:monooxygenase activity"/>
    <property type="evidence" value="ECO:0007669"/>
    <property type="project" value="UniProtKB-KW"/>
</dbReference>
<keyword evidence="3" id="KW-0285">Flavoprotein</keyword>
<evidence type="ECO:0000256" key="5">
    <source>
        <dbReference type="ARBA" id="ARBA00022857"/>
    </source>
</evidence>
<keyword evidence="4" id="KW-0274">FAD</keyword>
<evidence type="ECO:0000256" key="4">
    <source>
        <dbReference type="ARBA" id="ARBA00022827"/>
    </source>
</evidence>
<keyword evidence="6" id="KW-0560">Oxidoreductase</keyword>
<evidence type="ECO:0000313" key="9">
    <source>
        <dbReference type="Proteomes" id="UP001362999"/>
    </source>
</evidence>
<dbReference type="PANTHER" id="PTHR43098">
    <property type="entry name" value="L-ORNITHINE N(5)-MONOOXYGENASE-RELATED"/>
    <property type="match status" value="1"/>
</dbReference>
<keyword evidence="5" id="KW-0521">NADP</keyword>
<evidence type="ECO:0000256" key="1">
    <source>
        <dbReference type="ARBA" id="ARBA00001974"/>
    </source>
</evidence>
<protein>
    <submittedName>
        <fullName evidence="8">Phenylacetone monooxygenase</fullName>
    </submittedName>
</protein>
<proteinExistence type="inferred from homology"/>